<organism evidence="2 3">
    <name type="scientific">Winogradskyella flava</name>
    <dbReference type="NCBI Taxonomy" id="1884876"/>
    <lineage>
        <taxon>Bacteria</taxon>
        <taxon>Pseudomonadati</taxon>
        <taxon>Bacteroidota</taxon>
        <taxon>Flavobacteriia</taxon>
        <taxon>Flavobacteriales</taxon>
        <taxon>Flavobacteriaceae</taxon>
        <taxon>Winogradskyella</taxon>
    </lineage>
</organism>
<sequence length="205" mass="23583">MKTLVRIFIVYVLFFSSDIKAQSQQKIEMRIDSIGNAKLNISMTMNAQEWQTWNANYGNNPSALKRDMERAMPAYFLDDFKLEKDDMNRSFSLRLNAYGACEINKRGKWLVDTDQKNAQLTELTENKYMLVSSPPEFGGNLQQTFIIELPEDAKNIKTDKDAFGKSVFEFDMDAPSPRFNIMRWGGILLIIVGGSWVSKITFAKY</sequence>
<name>A0A842IV85_9FLAO</name>
<dbReference type="Proteomes" id="UP000533900">
    <property type="component" value="Unassembled WGS sequence"/>
</dbReference>
<dbReference type="EMBL" id="JACLCP010000001">
    <property type="protein sequence ID" value="MBC2844748.1"/>
    <property type="molecule type" value="Genomic_DNA"/>
</dbReference>
<comment type="caution">
    <text evidence="2">The sequence shown here is derived from an EMBL/GenBank/DDBJ whole genome shotgun (WGS) entry which is preliminary data.</text>
</comment>
<keyword evidence="1" id="KW-0812">Transmembrane</keyword>
<proteinExistence type="predicted"/>
<dbReference type="AlphaFoldDB" id="A0A842IV85"/>
<keyword evidence="1" id="KW-0472">Membrane</keyword>
<protein>
    <submittedName>
        <fullName evidence="2">Uncharacterized protein</fullName>
    </submittedName>
</protein>
<evidence type="ECO:0000313" key="3">
    <source>
        <dbReference type="Proteomes" id="UP000533900"/>
    </source>
</evidence>
<keyword evidence="1" id="KW-1133">Transmembrane helix</keyword>
<dbReference type="RefSeq" id="WP_185788393.1">
    <property type="nucleotide sequence ID" value="NZ_JACLCP010000001.1"/>
</dbReference>
<feature type="transmembrane region" description="Helical" evidence="1">
    <location>
        <begin position="181"/>
        <end position="202"/>
    </location>
</feature>
<reference evidence="2" key="1">
    <citation type="submission" date="2020-08" db="EMBL/GenBank/DDBJ databases">
        <title>Winogradskyella ouciana sp. nov., isolated from the hadal seawater of the Mariana Trench.</title>
        <authorList>
            <person name="He X."/>
        </authorList>
    </citation>
    <scope>NUCLEOTIDE SEQUENCE [LARGE SCALE GENOMIC DNA]</scope>
    <source>
        <strain evidence="2">KCTC 52348</strain>
    </source>
</reference>
<evidence type="ECO:0000256" key="1">
    <source>
        <dbReference type="SAM" id="Phobius"/>
    </source>
</evidence>
<evidence type="ECO:0000313" key="2">
    <source>
        <dbReference type="EMBL" id="MBC2844748.1"/>
    </source>
</evidence>
<keyword evidence="3" id="KW-1185">Reference proteome</keyword>
<accession>A0A842IV85</accession>
<gene>
    <name evidence="2" type="ORF">H7F21_06550</name>
</gene>